<dbReference type="FunFam" id="3.40.190.10:FF:000050">
    <property type="entry name" value="Sulfonate ABC transporter substrate-binding protein"/>
    <property type="match status" value="1"/>
</dbReference>
<evidence type="ECO:0000259" key="8">
    <source>
        <dbReference type="SMART" id="SM00062"/>
    </source>
</evidence>
<name>A0A3D9SM20_9ACTN</name>
<dbReference type="EMBL" id="QTTT01000001">
    <property type="protein sequence ID" value="REE96777.1"/>
    <property type="molecule type" value="Genomic_DNA"/>
</dbReference>
<feature type="signal peptide" evidence="7">
    <location>
        <begin position="1"/>
        <end position="23"/>
    </location>
</feature>
<comment type="function">
    <text evidence="5">Part of a binding-protein-dependent transport system for aliphatic sulfonates. Putative binding protein.</text>
</comment>
<dbReference type="GO" id="GO:0042597">
    <property type="term" value="C:periplasmic space"/>
    <property type="evidence" value="ECO:0007669"/>
    <property type="project" value="UniProtKB-SubCell"/>
</dbReference>
<dbReference type="Proteomes" id="UP000256661">
    <property type="component" value="Unassembled WGS sequence"/>
</dbReference>
<evidence type="ECO:0000256" key="2">
    <source>
        <dbReference type="ARBA" id="ARBA00010742"/>
    </source>
</evidence>
<dbReference type="PANTHER" id="PTHR30024">
    <property type="entry name" value="ALIPHATIC SULFONATES-BINDING PROTEIN-RELATED"/>
    <property type="match status" value="1"/>
</dbReference>
<evidence type="ECO:0000256" key="1">
    <source>
        <dbReference type="ARBA" id="ARBA00004418"/>
    </source>
</evidence>
<reference evidence="9 10" key="1">
    <citation type="submission" date="2018-08" db="EMBL/GenBank/DDBJ databases">
        <title>Sequencing the genomes of 1000 actinobacteria strains.</title>
        <authorList>
            <person name="Klenk H.-P."/>
        </authorList>
    </citation>
    <scope>NUCLEOTIDE SEQUENCE [LARGE SCALE GENOMIC DNA]</scope>
    <source>
        <strain evidence="9 10">DSM 43927</strain>
    </source>
</reference>
<dbReference type="InterPro" id="IPR010067">
    <property type="entry name" value="ABC_SsuA_sub-bd"/>
</dbReference>
<evidence type="ECO:0000256" key="6">
    <source>
        <dbReference type="ARBA" id="ARBA00070228"/>
    </source>
</evidence>
<dbReference type="SUPFAM" id="SSF53850">
    <property type="entry name" value="Periplasmic binding protein-like II"/>
    <property type="match status" value="1"/>
</dbReference>
<keyword evidence="4 7" id="KW-0732">Signal</keyword>
<proteinExistence type="inferred from homology"/>
<evidence type="ECO:0000313" key="10">
    <source>
        <dbReference type="Proteomes" id="UP000256661"/>
    </source>
</evidence>
<dbReference type="InterPro" id="IPR015168">
    <property type="entry name" value="SsuA/THI5"/>
</dbReference>
<dbReference type="Gene3D" id="3.40.190.10">
    <property type="entry name" value="Periplasmic binding protein-like II"/>
    <property type="match status" value="2"/>
</dbReference>
<keyword evidence="3" id="KW-0813">Transport</keyword>
<dbReference type="GO" id="GO:0016020">
    <property type="term" value="C:membrane"/>
    <property type="evidence" value="ECO:0007669"/>
    <property type="project" value="InterPro"/>
</dbReference>
<dbReference type="InterPro" id="IPR001638">
    <property type="entry name" value="Solute-binding_3/MltF_N"/>
</dbReference>
<evidence type="ECO:0000256" key="5">
    <source>
        <dbReference type="ARBA" id="ARBA00055538"/>
    </source>
</evidence>
<dbReference type="AlphaFoldDB" id="A0A3D9SM20"/>
<keyword evidence="10" id="KW-1185">Reference proteome</keyword>
<dbReference type="PROSITE" id="PS51257">
    <property type="entry name" value="PROKAR_LIPOPROTEIN"/>
    <property type="match status" value="1"/>
</dbReference>
<dbReference type="SMART" id="SM00062">
    <property type="entry name" value="PBPb"/>
    <property type="match status" value="1"/>
</dbReference>
<sequence>MNRRLTALLAVLALGLGALTACGDSDAATSDGPVDLTEVTLRVGDQKGASIQSLLKAAGELDGTKYKLGWSLFTSGPPILEAVNAGAVDFGAVGNTPPIFAAAARARIVIVGASEVALVGQAIVVPKSSTLRSPAELRGKKIAVAKGSSANYHLLAVLKKHGIAYKDVQVQYLQPADALAAFTGGRVDAWASWEPYTSQAEIQTGARVLVDGKGYTNGYGFQITSRSALKDKSKVAALEDFLGRYRRALLWANAHHEEWARQWAKDTGLPYEVAERAHRRRTARIIRIDDAVIAEEQRLSDSFTEVELLPGKVRIDEFFDRRFNDTVPNS</sequence>
<protein>
    <recommendedName>
        <fullName evidence="6">Putative aliphatic sulfonates-binding protein</fullName>
    </recommendedName>
</protein>
<gene>
    <name evidence="9" type="ORF">DFJ69_2224</name>
</gene>
<dbReference type="RefSeq" id="WP_116022372.1">
    <property type="nucleotide sequence ID" value="NZ_QTTT01000001.1"/>
</dbReference>
<evidence type="ECO:0000256" key="4">
    <source>
        <dbReference type="ARBA" id="ARBA00022729"/>
    </source>
</evidence>
<evidence type="ECO:0000256" key="7">
    <source>
        <dbReference type="SAM" id="SignalP"/>
    </source>
</evidence>
<dbReference type="PANTHER" id="PTHR30024:SF48">
    <property type="entry name" value="ABC TRANSPORTER SUBSTRATE-BINDING PROTEIN"/>
    <property type="match status" value="1"/>
</dbReference>
<evidence type="ECO:0000256" key="3">
    <source>
        <dbReference type="ARBA" id="ARBA00022448"/>
    </source>
</evidence>
<feature type="domain" description="Solute-binding protein family 3/N-terminal" evidence="8">
    <location>
        <begin position="40"/>
        <end position="266"/>
    </location>
</feature>
<comment type="subcellular location">
    <subcellularLocation>
        <location evidence="1">Periplasm</location>
    </subcellularLocation>
</comment>
<dbReference type="Pfam" id="PF09084">
    <property type="entry name" value="NMT1"/>
    <property type="match status" value="1"/>
</dbReference>
<organism evidence="9 10">
    <name type="scientific">Thermomonospora umbrina</name>
    <dbReference type="NCBI Taxonomy" id="111806"/>
    <lineage>
        <taxon>Bacteria</taxon>
        <taxon>Bacillati</taxon>
        <taxon>Actinomycetota</taxon>
        <taxon>Actinomycetes</taxon>
        <taxon>Streptosporangiales</taxon>
        <taxon>Thermomonosporaceae</taxon>
        <taxon>Thermomonospora</taxon>
    </lineage>
</organism>
<comment type="caution">
    <text evidence="9">The sequence shown here is derived from an EMBL/GenBank/DDBJ whole genome shotgun (WGS) entry which is preliminary data.</text>
</comment>
<dbReference type="NCBIfam" id="TIGR01728">
    <property type="entry name" value="SsuA_fam"/>
    <property type="match status" value="1"/>
</dbReference>
<dbReference type="GO" id="GO:0042626">
    <property type="term" value="F:ATPase-coupled transmembrane transporter activity"/>
    <property type="evidence" value="ECO:0007669"/>
    <property type="project" value="InterPro"/>
</dbReference>
<accession>A0A3D9SM20</accession>
<dbReference type="CDD" id="cd13558">
    <property type="entry name" value="PBP2_SsuA_like_2"/>
    <property type="match status" value="1"/>
</dbReference>
<comment type="similarity">
    <text evidence="2">Belongs to the bacterial solute-binding protein SsuA/TauA family.</text>
</comment>
<evidence type="ECO:0000313" key="9">
    <source>
        <dbReference type="EMBL" id="REE96777.1"/>
    </source>
</evidence>
<dbReference type="OrthoDB" id="506623at2"/>
<feature type="chain" id="PRO_5039509598" description="Putative aliphatic sulfonates-binding protein" evidence="7">
    <location>
        <begin position="24"/>
        <end position="330"/>
    </location>
</feature>